<evidence type="ECO:0008006" key="3">
    <source>
        <dbReference type="Google" id="ProtNLM"/>
    </source>
</evidence>
<dbReference type="Pfam" id="PF05973">
    <property type="entry name" value="Gp49"/>
    <property type="match status" value="1"/>
</dbReference>
<comment type="caution">
    <text evidence="1">The sequence shown here is derived from an EMBL/GenBank/DDBJ whole genome shotgun (WGS) entry which is preliminary data.</text>
</comment>
<dbReference type="EMBL" id="JACBZS010000001">
    <property type="protein sequence ID" value="NYI71910.1"/>
    <property type="molecule type" value="Genomic_DNA"/>
</dbReference>
<dbReference type="RefSeq" id="WP_343045951.1">
    <property type="nucleotide sequence ID" value="NZ_JACBZS010000001.1"/>
</dbReference>
<dbReference type="InterPro" id="IPR009241">
    <property type="entry name" value="HigB-like"/>
</dbReference>
<gene>
    <name evidence="1" type="ORF">GGQ54_002470</name>
</gene>
<reference evidence="1 2" key="1">
    <citation type="submission" date="2020-07" db="EMBL/GenBank/DDBJ databases">
        <title>Sequencing the genomes of 1000 actinobacteria strains.</title>
        <authorList>
            <person name="Klenk H.-P."/>
        </authorList>
    </citation>
    <scope>NUCLEOTIDE SEQUENCE [LARGE SCALE GENOMIC DNA]</scope>
    <source>
        <strain evidence="1 2">DSM 103164</strain>
    </source>
</reference>
<evidence type="ECO:0000313" key="2">
    <source>
        <dbReference type="Proteomes" id="UP000527616"/>
    </source>
</evidence>
<dbReference type="Proteomes" id="UP000527616">
    <property type="component" value="Unassembled WGS sequence"/>
</dbReference>
<sequence>MWEIDSDLVEEWLLGLDDDSYAQVIAALQVLASDGPALGRPLVDTIQASRHKNMKELRPGSSGRSEMRILFVFDPKRRAILLLGGDKQGQWQKWYRKNIPIADGRYDEHLRRLKGR</sequence>
<organism evidence="1 2">
    <name type="scientific">Naumannella cuiyingiana</name>
    <dbReference type="NCBI Taxonomy" id="1347891"/>
    <lineage>
        <taxon>Bacteria</taxon>
        <taxon>Bacillati</taxon>
        <taxon>Actinomycetota</taxon>
        <taxon>Actinomycetes</taxon>
        <taxon>Propionibacteriales</taxon>
        <taxon>Propionibacteriaceae</taxon>
        <taxon>Naumannella</taxon>
    </lineage>
</organism>
<dbReference type="AlphaFoldDB" id="A0A7Z0DAS1"/>
<evidence type="ECO:0000313" key="1">
    <source>
        <dbReference type="EMBL" id="NYI71910.1"/>
    </source>
</evidence>
<keyword evidence="2" id="KW-1185">Reference proteome</keyword>
<name>A0A7Z0DAS1_9ACTN</name>
<protein>
    <recommendedName>
        <fullName evidence="3">Diaminopimelate decarboxylase</fullName>
    </recommendedName>
</protein>
<accession>A0A7Z0DAS1</accession>
<proteinExistence type="predicted"/>